<dbReference type="Pfam" id="PF08281">
    <property type="entry name" value="Sigma70_r4_2"/>
    <property type="match status" value="1"/>
</dbReference>
<dbReference type="CDD" id="cd06171">
    <property type="entry name" value="Sigma70_r4"/>
    <property type="match status" value="1"/>
</dbReference>
<evidence type="ECO:0000256" key="2">
    <source>
        <dbReference type="ARBA" id="ARBA00023015"/>
    </source>
</evidence>
<dbReference type="GO" id="GO:0003677">
    <property type="term" value="F:DNA binding"/>
    <property type="evidence" value="ECO:0007669"/>
    <property type="project" value="InterPro"/>
</dbReference>
<dbReference type="PANTHER" id="PTHR43133:SF25">
    <property type="entry name" value="RNA POLYMERASE SIGMA FACTOR RFAY-RELATED"/>
    <property type="match status" value="1"/>
</dbReference>
<keyword evidence="3" id="KW-0731">Sigma factor</keyword>
<dbReference type="PANTHER" id="PTHR43133">
    <property type="entry name" value="RNA POLYMERASE ECF-TYPE SIGMA FACTO"/>
    <property type="match status" value="1"/>
</dbReference>
<evidence type="ECO:0000256" key="1">
    <source>
        <dbReference type="ARBA" id="ARBA00010641"/>
    </source>
</evidence>
<dbReference type="SUPFAM" id="SSF88659">
    <property type="entry name" value="Sigma3 and sigma4 domains of RNA polymerase sigma factors"/>
    <property type="match status" value="1"/>
</dbReference>
<dbReference type="Pfam" id="PF04542">
    <property type="entry name" value="Sigma70_r2"/>
    <property type="match status" value="1"/>
</dbReference>
<proteinExistence type="inferred from homology"/>
<reference evidence="7 8" key="1">
    <citation type="submission" date="2020-08" db="EMBL/GenBank/DDBJ databases">
        <title>Sequencing the genomes of 1000 actinobacteria strains.</title>
        <authorList>
            <person name="Klenk H.-P."/>
        </authorList>
    </citation>
    <scope>NUCLEOTIDE SEQUENCE [LARGE SCALE GENOMIC DNA]</scope>
    <source>
        <strain evidence="7 8">DSM 11053</strain>
    </source>
</reference>
<dbReference type="InterPro" id="IPR013249">
    <property type="entry name" value="RNA_pol_sigma70_r4_t2"/>
</dbReference>
<evidence type="ECO:0000256" key="3">
    <source>
        <dbReference type="ARBA" id="ARBA00023082"/>
    </source>
</evidence>
<evidence type="ECO:0000313" key="7">
    <source>
        <dbReference type="EMBL" id="MBB3328453.1"/>
    </source>
</evidence>
<feature type="domain" description="RNA polymerase sigma-70 region 2" evidence="5">
    <location>
        <begin position="38"/>
        <end position="76"/>
    </location>
</feature>
<dbReference type="GO" id="GO:0006352">
    <property type="term" value="P:DNA-templated transcription initiation"/>
    <property type="evidence" value="ECO:0007669"/>
    <property type="project" value="InterPro"/>
</dbReference>
<dbReference type="InterPro" id="IPR007627">
    <property type="entry name" value="RNA_pol_sigma70_r2"/>
</dbReference>
<dbReference type="InterPro" id="IPR014284">
    <property type="entry name" value="RNA_pol_sigma-70_dom"/>
</dbReference>
<dbReference type="InterPro" id="IPR039425">
    <property type="entry name" value="RNA_pol_sigma-70-like"/>
</dbReference>
<keyword evidence="8" id="KW-1185">Reference proteome</keyword>
<dbReference type="AlphaFoldDB" id="A0A7W5JY43"/>
<dbReference type="EMBL" id="JACHZG010000001">
    <property type="protein sequence ID" value="MBB3328453.1"/>
    <property type="molecule type" value="Genomic_DNA"/>
</dbReference>
<dbReference type="Gene3D" id="1.10.10.10">
    <property type="entry name" value="Winged helix-like DNA-binding domain superfamily/Winged helix DNA-binding domain"/>
    <property type="match status" value="1"/>
</dbReference>
<evidence type="ECO:0000259" key="5">
    <source>
        <dbReference type="Pfam" id="PF04542"/>
    </source>
</evidence>
<keyword evidence="4" id="KW-0804">Transcription</keyword>
<dbReference type="SUPFAM" id="SSF88946">
    <property type="entry name" value="Sigma2 domain of RNA polymerase sigma factors"/>
    <property type="match status" value="1"/>
</dbReference>
<keyword evidence="2" id="KW-0805">Transcription regulation</keyword>
<dbReference type="InterPro" id="IPR013325">
    <property type="entry name" value="RNA_pol_sigma_r2"/>
</dbReference>
<dbReference type="Proteomes" id="UP000565572">
    <property type="component" value="Unassembled WGS sequence"/>
</dbReference>
<comment type="similarity">
    <text evidence="1">Belongs to the sigma-70 factor family. ECF subfamily.</text>
</comment>
<dbReference type="NCBIfam" id="TIGR02937">
    <property type="entry name" value="sigma70-ECF"/>
    <property type="match status" value="1"/>
</dbReference>
<organism evidence="7 8">
    <name type="scientific">Microlunatus antarcticus</name>
    <dbReference type="NCBI Taxonomy" id="53388"/>
    <lineage>
        <taxon>Bacteria</taxon>
        <taxon>Bacillati</taxon>
        <taxon>Actinomycetota</taxon>
        <taxon>Actinomycetes</taxon>
        <taxon>Propionibacteriales</taxon>
        <taxon>Propionibacteriaceae</taxon>
        <taxon>Microlunatus</taxon>
    </lineage>
</organism>
<feature type="domain" description="RNA polymerase sigma factor 70 region 4 type 2" evidence="6">
    <location>
        <begin position="144"/>
        <end position="195"/>
    </location>
</feature>
<dbReference type="RefSeq" id="WP_183340333.1">
    <property type="nucleotide sequence ID" value="NZ_JACHZG010000001.1"/>
</dbReference>
<dbReference type="GO" id="GO:0016987">
    <property type="term" value="F:sigma factor activity"/>
    <property type="evidence" value="ECO:0007669"/>
    <property type="project" value="UniProtKB-KW"/>
</dbReference>
<name>A0A7W5JY43_9ACTN</name>
<dbReference type="InterPro" id="IPR013324">
    <property type="entry name" value="RNA_pol_sigma_r3/r4-like"/>
</dbReference>
<gene>
    <name evidence="7" type="ORF">FHX39_003397</name>
</gene>
<dbReference type="Gene3D" id="1.10.1740.10">
    <property type="match status" value="1"/>
</dbReference>
<evidence type="ECO:0000259" key="6">
    <source>
        <dbReference type="Pfam" id="PF08281"/>
    </source>
</evidence>
<dbReference type="InterPro" id="IPR036388">
    <property type="entry name" value="WH-like_DNA-bd_sf"/>
</dbReference>
<evidence type="ECO:0000313" key="8">
    <source>
        <dbReference type="Proteomes" id="UP000565572"/>
    </source>
</evidence>
<evidence type="ECO:0000256" key="4">
    <source>
        <dbReference type="ARBA" id="ARBA00023163"/>
    </source>
</evidence>
<accession>A0A7W5JY43</accession>
<comment type="caution">
    <text evidence="7">The sequence shown here is derived from an EMBL/GenBank/DDBJ whole genome shotgun (WGS) entry which is preliminary data.</text>
</comment>
<sequence length="206" mass="23113">MGQPGPLPAAAHTAAEEEHDLALWSQVRSADADALTALFDRHARAVYNFAFRRTASWSNAEDITQATFLTLWRRAAAGDLPELEHLTALPWLLGVADHEHRGIYRSLMRRRRLQVRLEGVHDHTSEDPAEAVTDRLDDERRMAAVRRAVSVLPTHQRIVVELVVWSHLTTKEAAAALGVAEGTVKSRLSRARTRLGLQLDQPEEER</sequence>
<protein>
    <submittedName>
        <fullName evidence="7">RNA polymerase sigma-70 factor (ECF subfamily)</fullName>
    </submittedName>
</protein>